<name>A7S8M9_NEMVE</name>
<evidence type="ECO:0000256" key="3">
    <source>
        <dbReference type="ARBA" id="ARBA00022723"/>
    </source>
</evidence>
<accession>A7S8M9</accession>
<dbReference type="PROSITE" id="PS00018">
    <property type="entry name" value="EF_HAND_1"/>
    <property type="match status" value="3"/>
</dbReference>
<dbReference type="InParanoid" id="A7S8M9"/>
<dbReference type="OMA" id="LHELMSC"/>
<evidence type="ECO:0000313" key="8">
    <source>
        <dbReference type="EMBL" id="EDO40012.1"/>
    </source>
</evidence>
<dbReference type="HOGENOM" id="CLU_072366_1_0_1"/>
<dbReference type="FunFam" id="1.10.238.10:FF:000009">
    <property type="entry name" value="Visinin-like protein 1"/>
    <property type="match status" value="1"/>
</dbReference>
<evidence type="ECO:0000256" key="1">
    <source>
        <dbReference type="ARBA" id="ARBA00006049"/>
    </source>
</evidence>
<organism evidence="8 9">
    <name type="scientific">Nematostella vectensis</name>
    <name type="common">Starlet sea anemone</name>
    <dbReference type="NCBI Taxonomy" id="45351"/>
    <lineage>
        <taxon>Eukaryota</taxon>
        <taxon>Metazoa</taxon>
        <taxon>Cnidaria</taxon>
        <taxon>Anthozoa</taxon>
        <taxon>Hexacorallia</taxon>
        <taxon>Actiniaria</taxon>
        <taxon>Edwardsiidae</taxon>
        <taxon>Nematostella</taxon>
    </lineage>
</organism>
<evidence type="ECO:0000256" key="5">
    <source>
        <dbReference type="ARBA" id="ARBA00022837"/>
    </source>
</evidence>
<dbReference type="InterPro" id="IPR002048">
    <property type="entry name" value="EF_hand_dom"/>
</dbReference>
<comment type="similarity">
    <text evidence="1">Belongs to the recoverin family.</text>
</comment>
<evidence type="ECO:0000259" key="7">
    <source>
        <dbReference type="PROSITE" id="PS50222"/>
    </source>
</evidence>
<gene>
    <name evidence="8" type="ORF">NEMVEDRAFT_v1g208481</name>
</gene>
<dbReference type="STRING" id="45351.A7S8M9"/>
<dbReference type="InterPro" id="IPR011992">
    <property type="entry name" value="EF-hand-dom_pair"/>
</dbReference>
<dbReference type="EMBL" id="DS469598">
    <property type="protein sequence ID" value="EDO40012.1"/>
    <property type="molecule type" value="Genomic_DNA"/>
</dbReference>
<dbReference type="CDD" id="cd00051">
    <property type="entry name" value="EFh"/>
    <property type="match status" value="2"/>
</dbReference>
<feature type="domain" description="EF-hand" evidence="7">
    <location>
        <begin position="95"/>
        <end position="130"/>
    </location>
</feature>
<dbReference type="SUPFAM" id="SSF47473">
    <property type="entry name" value="EF-hand"/>
    <property type="match status" value="1"/>
</dbReference>
<keyword evidence="5" id="KW-0106">Calcium</keyword>
<dbReference type="Proteomes" id="UP000001593">
    <property type="component" value="Unassembled WGS sequence"/>
</dbReference>
<dbReference type="PANTHER" id="PTHR23055">
    <property type="entry name" value="CALCIUM BINDING PROTEINS"/>
    <property type="match status" value="1"/>
</dbReference>
<protein>
    <recommendedName>
        <fullName evidence="7">EF-hand domain-containing protein</fullName>
    </recommendedName>
</protein>
<dbReference type="GO" id="GO:0005509">
    <property type="term" value="F:calcium ion binding"/>
    <property type="evidence" value="ECO:0000318"/>
    <property type="project" value="GO_Central"/>
</dbReference>
<dbReference type="PANTHER" id="PTHR23055:SF178">
    <property type="entry name" value="NEUROCALCIN HOMOLOG"/>
    <property type="match status" value="1"/>
</dbReference>
<sequence length="202" mass="23431">MGNKKSKLRPEDLHELMSCTHFSSREIQDWYRGFMKSCPTGYVTLQEFQNMYAEFFDGDASNFALHVFRTFDDDRSGRIDFKEFMSSLSVTSRGNLDEKLEWAFRIYDINNDGSISRMEMIEIIEAVRKMHACQKWPARVQSSVECTDRIMRKYDIDGDGLLSLGEFKAGVIEDPFLVMMLQYKVGRSNRSSQIDSSSDDDD</sequence>
<dbReference type="AlphaFoldDB" id="A7S8M9"/>
<dbReference type="InterPro" id="IPR028846">
    <property type="entry name" value="Recoverin"/>
</dbReference>
<proteinExistence type="inferred from homology"/>
<evidence type="ECO:0000313" key="9">
    <source>
        <dbReference type="Proteomes" id="UP000001593"/>
    </source>
</evidence>
<dbReference type="PhylomeDB" id="A7S8M9"/>
<evidence type="ECO:0000256" key="2">
    <source>
        <dbReference type="ARBA" id="ARBA00022707"/>
    </source>
</evidence>
<dbReference type="Gene3D" id="1.10.238.10">
    <property type="entry name" value="EF-hand"/>
    <property type="match status" value="1"/>
</dbReference>
<dbReference type="eggNOG" id="KOG0044">
    <property type="taxonomic scope" value="Eukaryota"/>
</dbReference>
<dbReference type="Pfam" id="PF13499">
    <property type="entry name" value="EF-hand_7"/>
    <property type="match status" value="1"/>
</dbReference>
<keyword evidence="3" id="KW-0479">Metal-binding</keyword>
<keyword evidence="2" id="KW-0519">Myristate</keyword>
<reference evidence="8 9" key="1">
    <citation type="journal article" date="2007" name="Science">
        <title>Sea anemone genome reveals ancestral eumetazoan gene repertoire and genomic organization.</title>
        <authorList>
            <person name="Putnam N.H."/>
            <person name="Srivastava M."/>
            <person name="Hellsten U."/>
            <person name="Dirks B."/>
            <person name="Chapman J."/>
            <person name="Salamov A."/>
            <person name="Terry A."/>
            <person name="Shapiro H."/>
            <person name="Lindquist E."/>
            <person name="Kapitonov V.V."/>
            <person name="Jurka J."/>
            <person name="Genikhovich G."/>
            <person name="Grigoriev I.V."/>
            <person name="Lucas S.M."/>
            <person name="Steele R.E."/>
            <person name="Finnerty J.R."/>
            <person name="Technau U."/>
            <person name="Martindale M.Q."/>
            <person name="Rokhsar D.S."/>
        </authorList>
    </citation>
    <scope>NUCLEOTIDE SEQUENCE [LARGE SCALE GENOMIC DNA]</scope>
    <source>
        <strain evidence="9">CH2 X CH6</strain>
    </source>
</reference>
<dbReference type="GO" id="GO:0009966">
    <property type="term" value="P:regulation of signal transduction"/>
    <property type="evidence" value="ECO:0000318"/>
    <property type="project" value="GO_Central"/>
</dbReference>
<keyword evidence="4" id="KW-0677">Repeat</keyword>
<dbReference type="PROSITE" id="PS50222">
    <property type="entry name" value="EF_HAND_2"/>
    <property type="match status" value="3"/>
</dbReference>
<keyword evidence="6" id="KW-0449">Lipoprotein</keyword>
<evidence type="ECO:0000256" key="6">
    <source>
        <dbReference type="ARBA" id="ARBA00023288"/>
    </source>
</evidence>
<evidence type="ECO:0000256" key="4">
    <source>
        <dbReference type="ARBA" id="ARBA00022737"/>
    </source>
</evidence>
<feature type="domain" description="EF-hand" evidence="7">
    <location>
        <begin position="59"/>
        <end position="94"/>
    </location>
</feature>
<dbReference type="PRINTS" id="PR00450">
    <property type="entry name" value="RECOVERIN"/>
</dbReference>
<feature type="domain" description="EF-hand" evidence="7">
    <location>
        <begin position="142"/>
        <end position="177"/>
    </location>
</feature>
<dbReference type="Pfam" id="PF13202">
    <property type="entry name" value="EF-hand_5"/>
    <property type="match status" value="1"/>
</dbReference>
<dbReference type="InterPro" id="IPR018247">
    <property type="entry name" value="EF_Hand_1_Ca_BS"/>
</dbReference>
<keyword evidence="9" id="KW-1185">Reference proteome</keyword>
<dbReference type="SMART" id="SM00054">
    <property type="entry name" value="EFh"/>
    <property type="match status" value="3"/>
</dbReference>